<protein>
    <submittedName>
        <fullName evidence="5">Fbox domain containing protein</fullName>
    </submittedName>
</protein>
<evidence type="ECO:0000313" key="6">
    <source>
        <dbReference type="Proteomes" id="UP000011083"/>
    </source>
</evidence>
<dbReference type="Gene3D" id="2.60.120.620">
    <property type="entry name" value="q2cbj1_9rhob like domain"/>
    <property type="match status" value="1"/>
</dbReference>
<organism evidence="5 6">
    <name type="scientific">Acanthamoeba castellanii (strain ATCC 30010 / Neff)</name>
    <dbReference type="NCBI Taxonomy" id="1257118"/>
    <lineage>
        <taxon>Eukaryota</taxon>
        <taxon>Amoebozoa</taxon>
        <taxon>Discosea</taxon>
        <taxon>Longamoebia</taxon>
        <taxon>Centramoebida</taxon>
        <taxon>Acanthamoebidae</taxon>
        <taxon>Acanthamoeba</taxon>
    </lineage>
</organism>
<dbReference type="VEuPathDB" id="AmoebaDB:ACA1_261300"/>
<keyword evidence="6" id="KW-1185">Reference proteome</keyword>
<dbReference type="GO" id="GO:0031418">
    <property type="term" value="F:L-ascorbic acid binding"/>
    <property type="evidence" value="ECO:0007669"/>
    <property type="project" value="UniProtKB-KW"/>
</dbReference>
<dbReference type="SUPFAM" id="SSF81383">
    <property type="entry name" value="F-box domain"/>
    <property type="match status" value="1"/>
</dbReference>
<dbReference type="STRING" id="1257118.L8GF57"/>
<sequence>MDAGDLDRLRLCFADIKECIQLLGAERGGDEAKRKLWATQVSTKLTELKLPLSGWQQNVALAKLRAEQCSFEESDRGQALAELEAVKDEGDELIVRLLALLARGPPLLRPEVIGSLEQALCPPLARALDGDRASLAGLIKREGAGVFTIDVFSEPWMQQLITGRGLVQGSSSFYSQSRFSSPYSVNKPGLEGVIFNNFPHTKALMHSLVKRVIEPVGVAYLEREDKKPKKHRWIEPQYAHVVSYSMMMYNQPRGHFPHVDDSELTINICLGKQFEGGHLTVVDDEGNEVTLPQVPGRAIVHNGRALHSSKDITSGERYNLIVWCRFHESPFDVHTIIIITIIFICIITSTFPFEELPPELQQAVVDLLPPEDLCRLRLASQDMYGLVEGSNRWQWEAAQSQFVRDSPDDKRSWRQVFMDTSAKHRANRLKGMSPLAPLVATRFRGPPTETPLGLPYSTLYGGGHPFPMKMAMPAPIWGMPGSVYPQPLPWTAPPGFGPAPGSLPVPWAQPTPMLMQPPMTRMAAPPQPQPFGMPPLMGMIPPPMPFLSPPMGPPPGMALPRPVMPPLGMPPTRMAQPPPATLPAPLQPGCQPSQGVVQKGGCQLQ</sequence>
<proteinExistence type="predicted"/>
<dbReference type="InterPro" id="IPR005123">
    <property type="entry name" value="Oxoglu/Fe-dep_dioxygenase_dom"/>
</dbReference>
<reference evidence="5 6" key="1">
    <citation type="journal article" date="2013" name="Genome Biol.">
        <title>Genome of Acanthamoeba castellanii highlights extensive lateral gene transfer and early evolution of tyrosine kinase signaling.</title>
        <authorList>
            <person name="Clarke M."/>
            <person name="Lohan A.J."/>
            <person name="Liu B."/>
            <person name="Lagkouvardos I."/>
            <person name="Roy S."/>
            <person name="Zafar N."/>
            <person name="Bertelli C."/>
            <person name="Schilde C."/>
            <person name="Kianianmomeni A."/>
            <person name="Burglin T.R."/>
            <person name="Frech C."/>
            <person name="Turcotte B."/>
            <person name="Kopec K.O."/>
            <person name="Synnott J.M."/>
            <person name="Choo C."/>
            <person name="Paponov I."/>
            <person name="Finkler A."/>
            <person name="Soon Heng Tan C."/>
            <person name="Hutchins A.P."/>
            <person name="Weinmeier T."/>
            <person name="Rattei T."/>
            <person name="Chu J.S."/>
            <person name="Gimenez G."/>
            <person name="Irimia M."/>
            <person name="Rigden D.J."/>
            <person name="Fitzpatrick D.A."/>
            <person name="Lorenzo-Morales J."/>
            <person name="Bateman A."/>
            <person name="Chiu C.H."/>
            <person name="Tang P."/>
            <person name="Hegemann P."/>
            <person name="Fromm H."/>
            <person name="Raoult D."/>
            <person name="Greub G."/>
            <person name="Miranda-Saavedra D."/>
            <person name="Chen N."/>
            <person name="Nash P."/>
            <person name="Ginger M.L."/>
            <person name="Horn M."/>
            <person name="Schaap P."/>
            <person name="Caler L."/>
            <person name="Loftus B."/>
        </authorList>
    </citation>
    <scope>NUCLEOTIDE SEQUENCE [LARGE SCALE GENOMIC DNA]</scope>
    <source>
        <strain evidence="5 6">Neff</strain>
    </source>
</reference>
<dbReference type="PANTHER" id="PTHR24014:SF4">
    <property type="entry name" value="2-OXOGLUTARATE AND IRON-DEPENDENT OXYGENASE DOMAIN-CONTAINING PROTEIN 2"/>
    <property type="match status" value="1"/>
</dbReference>
<gene>
    <name evidence="5" type="ORF">ACA1_261300</name>
</gene>
<dbReference type="EMBL" id="KB008148">
    <property type="protein sequence ID" value="ELR11710.1"/>
    <property type="molecule type" value="Genomic_DNA"/>
</dbReference>
<dbReference type="PROSITE" id="PS51471">
    <property type="entry name" value="FE2OG_OXY"/>
    <property type="match status" value="1"/>
</dbReference>
<accession>L8GF57</accession>
<evidence type="ECO:0000259" key="3">
    <source>
        <dbReference type="PROSITE" id="PS50181"/>
    </source>
</evidence>
<evidence type="ECO:0000256" key="2">
    <source>
        <dbReference type="SAM" id="MobiDB-lite"/>
    </source>
</evidence>
<dbReference type="InterPro" id="IPR001810">
    <property type="entry name" value="F-box_dom"/>
</dbReference>
<dbReference type="PROSITE" id="PS50181">
    <property type="entry name" value="FBOX"/>
    <property type="match status" value="1"/>
</dbReference>
<feature type="compositionally biased region" description="Pro residues" evidence="2">
    <location>
        <begin position="576"/>
        <end position="586"/>
    </location>
</feature>
<evidence type="ECO:0000259" key="4">
    <source>
        <dbReference type="PROSITE" id="PS51471"/>
    </source>
</evidence>
<evidence type="ECO:0000313" key="5">
    <source>
        <dbReference type="EMBL" id="ELR11710.1"/>
    </source>
</evidence>
<feature type="region of interest" description="Disordered" evidence="2">
    <location>
        <begin position="572"/>
        <end position="605"/>
    </location>
</feature>
<dbReference type="Pfam" id="PF00646">
    <property type="entry name" value="F-box"/>
    <property type="match status" value="1"/>
</dbReference>
<dbReference type="GeneID" id="14912195"/>
<name>L8GF57_ACACF</name>
<dbReference type="OrthoDB" id="16668at2759"/>
<dbReference type="PANTHER" id="PTHR24014">
    <property type="entry name" value="2-OXOGLUTARATE AND IRON-DEPENDENT OXYGENASE DOMAIN-CONTAINING PROTEIN 2"/>
    <property type="match status" value="1"/>
</dbReference>
<feature type="domain" description="Fe2OG dioxygenase" evidence="4">
    <location>
        <begin position="235"/>
        <end position="326"/>
    </location>
</feature>
<evidence type="ECO:0000256" key="1">
    <source>
        <dbReference type="ARBA" id="ARBA00022896"/>
    </source>
</evidence>
<dbReference type="KEGG" id="acan:ACA1_261300"/>
<feature type="domain" description="F-box" evidence="3">
    <location>
        <begin position="350"/>
        <end position="396"/>
    </location>
</feature>
<dbReference type="RefSeq" id="XP_004333723.1">
    <property type="nucleotide sequence ID" value="XM_004333675.1"/>
</dbReference>
<dbReference type="Gene3D" id="1.20.1280.50">
    <property type="match status" value="1"/>
</dbReference>
<keyword evidence="1" id="KW-0847">Vitamin C</keyword>
<dbReference type="CDD" id="cd09917">
    <property type="entry name" value="F-box_SF"/>
    <property type="match status" value="1"/>
</dbReference>
<dbReference type="InterPro" id="IPR036047">
    <property type="entry name" value="F-box-like_dom_sf"/>
</dbReference>
<dbReference type="Proteomes" id="UP000011083">
    <property type="component" value="Unassembled WGS sequence"/>
</dbReference>
<dbReference type="AlphaFoldDB" id="L8GF57"/>